<organism evidence="1">
    <name type="scientific">marine sediment metagenome</name>
    <dbReference type="NCBI Taxonomy" id="412755"/>
    <lineage>
        <taxon>unclassified sequences</taxon>
        <taxon>metagenomes</taxon>
        <taxon>ecological metagenomes</taxon>
    </lineage>
</organism>
<reference evidence="1" key="1">
    <citation type="journal article" date="2014" name="Front. Microbiol.">
        <title>High frequency of phylogenetically diverse reductive dehalogenase-homologous genes in deep subseafloor sedimentary metagenomes.</title>
        <authorList>
            <person name="Kawai M."/>
            <person name="Futagami T."/>
            <person name="Toyoda A."/>
            <person name="Takaki Y."/>
            <person name="Nishi S."/>
            <person name="Hori S."/>
            <person name="Arai W."/>
            <person name="Tsubouchi T."/>
            <person name="Morono Y."/>
            <person name="Uchiyama I."/>
            <person name="Ito T."/>
            <person name="Fujiyama A."/>
            <person name="Inagaki F."/>
            <person name="Takami H."/>
        </authorList>
    </citation>
    <scope>NUCLEOTIDE SEQUENCE</scope>
    <source>
        <strain evidence="1">Expedition CK06-06</strain>
    </source>
</reference>
<feature type="non-terminal residue" evidence="1">
    <location>
        <position position="193"/>
    </location>
</feature>
<sequence>MKLPELEKAEKYVGLYIFDFGDHAGVGFTAEEVAELLESETYKDGKVYKIHKAYPDGKLELKGVRAETFQLEAGMFFYSSELETARRDFKTLVNLAVKAASPCRARVHLAKYNNDKFTVALIYPAEYDDEVSSWLSDGEYKTSGAAEAGIEAVQRYYDYKPEILERHQLFGKFESISRTGEELLARLKLAVQR</sequence>
<gene>
    <name evidence="1" type="ORF">S03H2_51564</name>
</gene>
<proteinExistence type="predicted"/>
<dbReference type="AlphaFoldDB" id="X1HVM0"/>
<accession>X1HVM0</accession>
<evidence type="ECO:0000313" key="1">
    <source>
        <dbReference type="EMBL" id="GAH74206.1"/>
    </source>
</evidence>
<name>X1HVM0_9ZZZZ</name>
<protein>
    <submittedName>
        <fullName evidence="1">Uncharacterized protein</fullName>
    </submittedName>
</protein>
<dbReference type="EMBL" id="BARU01032721">
    <property type="protein sequence ID" value="GAH74206.1"/>
    <property type="molecule type" value="Genomic_DNA"/>
</dbReference>
<comment type="caution">
    <text evidence="1">The sequence shown here is derived from an EMBL/GenBank/DDBJ whole genome shotgun (WGS) entry which is preliminary data.</text>
</comment>